<dbReference type="AlphaFoldDB" id="I3TEI7"/>
<dbReference type="InParanoid" id="I3TEI7"/>
<keyword evidence="1" id="KW-0472">Membrane</keyword>
<feature type="transmembrane region" description="Helical" evidence="1">
    <location>
        <begin position="384"/>
        <end position="402"/>
    </location>
</feature>
<dbReference type="Proteomes" id="UP000005270">
    <property type="component" value="Chromosome"/>
</dbReference>
<evidence type="ECO:0008006" key="4">
    <source>
        <dbReference type="Google" id="ProtNLM"/>
    </source>
</evidence>
<evidence type="ECO:0000256" key="1">
    <source>
        <dbReference type="SAM" id="Phobius"/>
    </source>
</evidence>
<dbReference type="KEGG" id="thg:TCELL_0751"/>
<keyword evidence="1" id="KW-0812">Transmembrane</keyword>
<dbReference type="eggNOG" id="arCOG06688">
    <property type="taxonomic scope" value="Archaea"/>
</dbReference>
<feature type="transmembrane region" description="Helical" evidence="1">
    <location>
        <begin position="318"/>
        <end position="338"/>
    </location>
</feature>
<evidence type="ECO:0000313" key="3">
    <source>
        <dbReference type="Proteomes" id="UP000005270"/>
    </source>
</evidence>
<dbReference type="GeneID" id="13013066"/>
<feature type="transmembrane region" description="Helical" evidence="1">
    <location>
        <begin position="65"/>
        <end position="85"/>
    </location>
</feature>
<feature type="transmembrane region" description="Helical" evidence="1">
    <location>
        <begin position="97"/>
        <end position="118"/>
    </location>
</feature>
<feature type="transmembrane region" description="Helical" evidence="1">
    <location>
        <begin position="206"/>
        <end position="224"/>
    </location>
</feature>
<dbReference type="EMBL" id="CP003531">
    <property type="protein sequence ID" value="AFK51175.1"/>
    <property type="molecule type" value="Genomic_DNA"/>
</dbReference>
<dbReference type="OrthoDB" id="18949at2157"/>
<feature type="transmembrane region" description="Helical" evidence="1">
    <location>
        <begin position="265"/>
        <end position="283"/>
    </location>
</feature>
<feature type="transmembrane region" description="Helical" evidence="1">
    <location>
        <begin position="130"/>
        <end position="158"/>
    </location>
</feature>
<feature type="transmembrane region" description="Helical" evidence="1">
    <location>
        <begin position="170"/>
        <end position="194"/>
    </location>
</feature>
<feature type="transmembrane region" description="Helical" evidence="1">
    <location>
        <begin position="350"/>
        <end position="372"/>
    </location>
</feature>
<dbReference type="RefSeq" id="WP_014737425.1">
    <property type="nucleotide sequence ID" value="NC_017954.1"/>
</dbReference>
<name>I3TEI7_THEC1</name>
<sequence length="447" mass="51212">MRFVVNRFVERLERSWIPLIVANIFIAFAAPFTTAYYDYRYFEQWYDIATKYGLSKTYSLASKTAYFPLTVYTFLLFHWLGLSLANLLKFEAGPLNPLVVLVDKIPFILSFNFIYLILRRRYGYAAGLLWLINLSAYSTLAGFQFDLLVALLILLSMILLEEGKAEKSLLVASLVTLLKQIFVFIALIPFAYILKRHGLKKALVKALVYFVAPIVLFSLPFLLYDPVDFVAKSLLFHGFRYPQDLSLWAIPLYAVSFNVQLLPEFITWAWVVPFVAFMAYFFYKLIRMGVYREKALFYYVLVVSGILVFNKVGGLNYLTWLTPLLIAMSAILGGGLGLKLRKVSVALPMWSLAIYPFFTFYTAVIVGGDIYIVEDSSWEPAEGIFYASYGYHNPLAVVISFLKSSPTSYFIFRSLYNAMPLTSIMVTLVYNAAIIYVMRVAWRSIGW</sequence>
<reference evidence="2 3" key="1">
    <citation type="journal article" date="2012" name="J. Bacteriol.">
        <title>Complete genome sequence of the hyperthermophilic cellulolytic Crenarchaeon 'Thermogladius cellulolyticus' 1633.</title>
        <authorList>
            <person name="Mardanov A.V."/>
            <person name="Kochetkova T.V."/>
            <person name="Beletsky A.V."/>
            <person name="Bonch-Osmolovskaya E.A."/>
            <person name="Ravin N.V."/>
            <person name="Skryabin K.G."/>
        </authorList>
    </citation>
    <scope>NUCLEOTIDE SEQUENCE [LARGE SCALE GENOMIC DNA]</scope>
    <source>
        <strain evidence="3">DSM 22663 / VKM B-2946 / 1633</strain>
    </source>
</reference>
<keyword evidence="3" id="KW-1185">Reference proteome</keyword>
<evidence type="ECO:0000313" key="2">
    <source>
        <dbReference type="EMBL" id="AFK51175.1"/>
    </source>
</evidence>
<feature type="transmembrane region" description="Helical" evidence="1">
    <location>
        <begin position="16"/>
        <end position="37"/>
    </location>
</feature>
<feature type="transmembrane region" description="Helical" evidence="1">
    <location>
        <begin position="414"/>
        <end position="438"/>
    </location>
</feature>
<accession>I3TEI7</accession>
<protein>
    <recommendedName>
        <fullName evidence="4">DUF2029 domain-containing protein</fullName>
    </recommendedName>
</protein>
<feature type="transmembrane region" description="Helical" evidence="1">
    <location>
        <begin position="295"/>
        <end position="312"/>
    </location>
</feature>
<organism evidence="2 3">
    <name type="scientific">Thermogladius calderae (strain DSM 22663 / VKM B-2946 / 1633)</name>
    <dbReference type="NCBI Taxonomy" id="1184251"/>
    <lineage>
        <taxon>Archaea</taxon>
        <taxon>Thermoproteota</taxon>
        <taxon>Thermoprotei</taxon>
        <taxon>Desulfurococcales</taxon>
        <taxon>Desulfurococcaceae</taxon>
        <taxon>Thermogladius</taxon>
    </lineage>
</organism>
<gene>
    <name evidence="2" type="ordered locus">TCELL_0751</name>
</gene>
<proteinExistence type="predicted"/>
<dbReference type="HOGENOM" id="CLU_619145_0_0_2"/>
<keyword evidence="1" id="KW-1133">Transmembrane helix</keyword>
<dbReference type="STRING" id="1184251.TCELL_0751"/>